<dbReference type="KEGG" id="hje:HacjB3_05650"/>
<dbReference type="Proteomes" id="UP000000390">
    <property type="component" value="Chromosome"/>
</dbReference>
<dbReference type="RefSeq" id="WP_008414676.1">
    <property type="nucleotide sequence ID" value="NC_014297.1"/>
</dbReference>
<dbReference type="GeneID" id="9418934"/>
<evidence type="ECO:0000313" key="4">
    <source>
        <dbReference type="Proteomes" id="UP000011645"/>
    </source>
</evidence>
<dbReference type="eggNOG" id="ENOG502N60Q">
    <property type="taxonomic scope" value="Archaea"/>
</dbReference>
<dbReference type="EMBL" id="AOHV01000011">
    <property type="protein sequence ID" value="ELY40093.1"/>
    <property type="molecule type" value="Genomic_DNA"/>
</dbReference>
<dbReference type="HOGENOM" id="CLU_2783909_0_0_2"/>
<evidence type="ECO:0008006" key="5">
    <source>
        <dbReference type="Google" id="ProtNLM"/>
    </source>
</evidence>
<evidence type="ECO:0000313" key="2">
    <source>
        <dbReference type="EMBL" id="ELY40093.1"/>
    </source>
</evidence>
<reference evidence="2 4" key="2">
    <citation type="journal article" date="2014" name="PLoS Genet.">
        <title>Phylogenetically driven sequencing of extremely halophilic archaea reveals strategies for static and dynamic osmo-response.</title>
        <authorList>
            <person name="Becker E.A."/>
            <person name="Seitzer P.M."/>
            <person name="Tritt A."/>
            <person name="Larsen D."/>
            <person name="Krusor M."/>
            <person name="Yao A.I."/>
            <person name="Wu D."/>
            <person name="Madern D."/>
            <person name="Eisen J.A."/>
            <person name="Darling A.E."/>
            <person name="Facciotti M.T."/>
        </authorList>
    </citation>
    <scope>NUCLEOTIDE SEQUENCE [LARGE SCALE GENOMIC DNA]</scope>
    <source>
        <strain evidence="2">B3</strain>
        <strain evidence="4">DSM 18796 / CECT 7217 / JCM 14584 / KCTC 4019 / B3</strain>
    </source>
</reference>
<protein>
    <recommendedName>
        <fullName evidence="5">C2H2-type domain-containing protein</fullName>
    </recommendedName>
</protein>
<name>D8J9Z9_HALJB</name>
<dbReference type="STRING" id="795797.HacjB3_05650"/>
<accession>D8J9Z9</accession>
<dbReference type="EMBL" id="CP002062">
    <property type="protein sequence ID" value="ADJ14521.1"/>
    <property type="molecule type" value="Genomic_DNA"/>
</dbReference>
<gene>
    <name evidence="1" type="ordered locus">HacjB3_05650</name>
    <name evidence="2" type="ORF">C497_04015</name>
</gene>
<proteinExistence type="predicted"/>
<dbReference type="AlphaFoldDB" id="D8J9Z9"/>
<dbReference type="PATRIC" id="fig|795797.18.peg.1128"/>
<dbReference type="Proteomes" id="UP000011645">
    <property type="component" value="Unassembled WGS sequence"/>
</dbReference>
<evidence type="ECO:0000313" key="3">
    <source>
        <dbReference type="Proteomes" id="UP000000390"/>
    </source>
</evidence>
<organism evidence="1 3">
    <name type="scientific">Halalkalicoccus jeotgali (strain DSM 18796 / CECT 7217 / JCM 14584 / KCTC 4019 / B3)</name>
    <dbReference type="NCBI Taxonomy" id="795797"/>
    <lineage>
        <taxon>Archaea</taxon>
        <taxon>Methanobacteriati</taxon>
        <taxon>Methanobacteriota</taxon>
        <taxon>Stenosarchaea group</taxon>
        <taxon>Halobacteria</taxon>
        <taxon>Halobacteriales</taxon>
        <taxon>Halococcaceae</taxon>
        <taxon>Halalkalicoccus</taxon>
    </lineage>
</organism>
<reference evidence="1 3" key="1">
    <citation type="journal article" date="2010" name="J. Bacteriol.">
        <title>Complete genome sequence of Halalkalicoccus jeotgali B3(T), an extremely halophilic archaeon.</title>
        <authorList>
            <person name="Roh S.W."/>
            <person name="Nam Y.D."/>
            <person name="Nam S.H."/>
            <person name="Choi S.H."/>
            <person name="Park H.S."/>
            <person name="Bae J.W."/>
        </authorList>
    </citation>
    <scope>NUCLEOTIDE SEQUENCE [LARGE SCALE GENOMIC DNA]</scope>
    <source>
        <strain evidence="1">B3</strain>
        <strain evidence="3">DSM 18796 / CECT 7217 / JCM 14584 / KCTC 4019 / B3</strain>
    </source>
</reference>
<dbReference type="OrthoDB" id="350189at2157"/>
<keyword evidence="4" id="KW-1185">Reference proteome</keyword>
<evidence type="ECO:0000313" key="1">
    <source>
        <dbReference type="EMBL" id="ADJ14521.1"/>
    </source>
</evidence>
<sequence>MPFCQICGQEVSRGLGAPAHARKHKNDFERIVGRQPEDYDEVIAFYEGDLDEHEHEHPQLGEFDGSEH</sequence>